<keyword evidence="4" id="KW-1185">Reference proteome</keyword>
<evidence type="ECO:0000313" key="3">
    <source>
        <dbReference type="EMBL" id="MDN4162946.1"/>
    </source>
</evidence>
<dbReference type="RefSeq" id="WP_300962101.1">
    <property type="nucleotide sequence ID" value="NZ_JAUHJR010000008.1"/>
</dbReference>
<dbReference type="Proteomes" id="UP001168537">
    <property type="component" value="Unassembled WGS sequence"/>
</dbReference>
<dbReference type="InterPro" id="IPR024455">
    <property type="entry name" value="Phage_capsid"/>
</dbReference>
<comment type="caution">
    <text evidence="3">The sequence shown here is derived from an EMBL/GenBank/DDBJ whole genome shotgun (WGS) entry which is preliminary data.</text>
</comment>
<evidence type="ECO:0000259" key="2">
    <source>
        <dbReference type="Pfam" id="PF05065"/>
    </source>
</evidence>
<dbReference type="Gene3D" id="3.30.2320.10">
    <property type="entry name" value="hypothetical protein PF0899 domain"/>
    <property type="match status" value="1"/>
</dbReference>
<comment type="subcellular location">
    <subcellularLocation>
        <location evidence="1">Virion</location>
    </subcellularLocation>
</comment>
<accession>A0ABT8EXP5</accession>
<dbReference type="EMBL" id="JAUHJR010000008">
    <property type="protein sequence ID" value="MDN4162946.1"/>
    <property type="molecule type" value="Genomic_DNA"/>
</dbReference>
<organism evidence="3 4">
    <name type="scientific">Nocardioides abyssi</name>
    <dbReference type="NCBI Taxonomy" id="3058370"/>
    <lineage>
        <taxon>Bacteria</taxon>
        <taxon>Bacillati</taxon>
        <taxon>Actinomycetota</taxon>
        <taxon>Actinomycetes</taxon>
        <taxon>Propionibacteriales</taxon>
        <taxon>Nocardioidaceae</taxon>
        <taxon>Nocardioides</taxon>
    </lineage>
</organism>
<dbReference type="Pfam" id="PF05065">
    <property type="entry name" value="Phage_capsid"/>
    <property type="match status" value="1"/>
</dbReference>
<dbReference type="Gene3D" id="3.30.2400.10">
    <property type="entry name" value="Major capsid protein gp5"/>
    <property type="match status" value="1"/>
</dbReference>
<evidence type="ECO:0000256" key="1">
    <source>
        <dbReference type="ARBA" id="ARBA00004328"/>
    </source>
</evidence>
<dbReference type="SUPFAM" id="SSF56563">
    <property type="entry name" value="Major capsid protein gp5"/>
    <property type="match status" value="1"/>
</dbReference>
<sequence>MTRATAGVNLPESVANSIWADAQTGSAVMSLATQMVLPGNGVAVPLITGDATASFVAEGAKKPTSDSTVDNKVITPYKIAVIQRFTDEFRRDANALYEALAARLPNALAREFDRAVFHGPVPGSGFDTLAGVQALGLDGTDAYADLVAIDGAVAGANGVLNGWALAPRAKTLLNGAVDGNGRPLFLNSIADNGVANILGGRVAITPAVYRADGAGDDGEVLGFAGDWTQAFYGTVEGVKVSMSDQAVVDGISLWEHNMFAIRAEVEVGFAVRDEDKFVKIVGANTVA</sequence>
<dbReference type="NCBIfam" id="TIGR01554">
    <property type="entry name" value="major_cap_HK97"/>
    <property type="match status" value="1"/>
</dbReference>
<name>A0ABT8EXP5_9ACTN</name>
<reference evidence="3" key="1">
    <citation type="submission" date="2023-06" db="EMBL/GenBank/DDBJ databases">
        <title>Draft genome sequence of Nocardioides sp. SOB72.</title>
        <authorList>
            <person name="Zhang G."/>
        </authorList>
    </citation>
    <scope>NUCLEOTIDE SEQUENCE</scope>
    <source>
        <strain evidence="3">SOB72</strain>
    </source>
</reference>
<feature type="domain" description="Phage capsid-like C-terminal" evidence="2">
    <location>
        <begin position="7"/>
        <end position="281"/>
    </location>
</feature>
<dbReference type="InterPro" id="IPR054612">
    <property type="entry name" value="Phage_capsid-like_C"/>
</dbReference>
<protein>
    <submittedName>
        <fullName evidence="3">Phage major capsid protein</fullName>
    </submittedName>
</protein>
<evidence type="ECO:0000313" key="4">
    <source>
        <dbReference type="Proteomes" id="UP001168537"/>
    </source>
</evidence>
<gene>
    <name evidence="3" type="ORF">QWY29_16370</name>
</gene>
<proteinExistence type="predicted"/>